<reference evidence="1 2" key="1">
    <citation type="journal article" date="2010" name="Nature">
        <title>Genome sequencing and analysis of the model grass Brachypodium distachyon.</title>
        <authorList>
            <consortium name="International Brachypodium Initiative"/>
        </authorList>
    </citation>
    <scope>NUCLEOTIDE SEQUENCE [LARGE SCALE GENOMIC DNA]</scope>
    <source>
        <strain evidence="1 2">Bd21</strain>
    </source>
</reference>
<dbReference type="EnsemblPlants" id="PNT71590">
    <property type="protein sequence ID" value="PNT71590"/>
    <property type="gene ID" value="BRADI_2g31803v3"/>
</dbReference>
<dbReference type="AlphaFoldDB" id="A0A2K2DBD0"/>
<protein>
    <submittedName>
        <fullName evidence="1 2">Uncharacterized protein</fullName>
    </submittedName>
</protein>
<name>A0A2K2DBD0_BRADI</name>
<evidence type="ECO:0000313" key="2">
    <source>
        <dbReference type="EnsemblPlants" id="PNT71590"/>
    </source>
</evidence>
<gene>
    <name evidence="1" type="ORF">BRADI_2g31803v3</name>
</gene>
<accession>A0A2K2DBD0</accession>
<dbReference type="InParanoid" id="A0A2K2DBD0"/>
<dbReference type="Proteomes" id="UP000008810">
    <property type="component" value="Chromosome 2"/>
</dbReference>
<sequence length="108" mass="12072">MPPIVGEDETRETNAEAPFVLKLVRYFVLSKLHVSPSTKPVLVYSRLPDSDGDGRTTLDLGHAAGLRQIQEPVCFFEEKNTSVLSKRIKKTSPLARAMQPCMHRHTLA</sequence>
<dbReference type="Gramene" id="PNT71590">
    <property type="protein sequence ID" value="PNT71590"/>
    <property type="gene ID" value="BRADI_2g31803v3"/>
</dbReference>
<dbReference type="EMBL" id="CM000881">
    <property type="protein sequence ID" value="PNT71590.1"/>
    <property type="molecule type" value="Genomic_DNA"/>
</dbReference>
<reference evidence="2" key="3">
    <citation type="submission" date="2018-08" db="UniProtKB">
        <authorList>
            <consortium name="EnsemblPlants"/>
        </authorList>
    </citation>
    <scope>IDENTIFICATION</scope>
    <source>
        <strain evidence="2">cv. Bd21</strain>
    </source>
</reference>
<organism evidence="1">
    <name type="scientific">Brachypodium distachyon</name>
    <name type="common">Purple false brome</name>
    <name type="synonym">Trachynia distachya</name>
    <dbReference type="NCBI Taxonomy" id="15368"/>
    <lineage>
        <taxon>Eukaryota</taxon>
        <taxon>Viridiplantae</taxon>
        <taxon>Streptophyta</taxon>
        <taxon>Embryophyta</taxon>
        <taxon>Tracheophyta</taxon>
        <taxon>Spermatophyta</taxon>
        <taxon>Magnoliopsida</taxon>
        <taxon>Liliopsida</taxon>
        <taxon>Poales</taxon>
        <taxon>Poaceae</taxon>
        <taxon>BOP clade</taxon>
        <taxon>Pooideae</taxon>
        <taxon>Stipodae</taxon>
        <taxon>Brachypodieae</taxon>
        <taxon>Brachypodium</taxon>
    </lineage>
</organism>
<reference evidence="1" key="2">
    <citation type="submission" date="2017-06" db="EMBL/GenBank/DDBJ databases">
        <title>WGS assembly of Brachypodium distachyon.</title>
        <authorList>
            <consortium name="The International Brachypodium Initiative"/>
            <person name="Lucas S."/>
            <person name="Harmon-Smith M."/>
            <person name="Lail K."/>
            <person name="Tice H."/>
            <person name="Grimwood J."/>
            <person name="Bruce D."/>
            <person name="Barry K."/>
            <person name="Shu S."/>
            <person name="Lindquist E."/>
            <person name="Wang M."/>
            <person name="Pitluck S."/>
            <person name="Vogel J.P."/>
            <person name="Garvin D.F."/>
            <person name="Mockler T.C."/>
            <person name="Schmutz J."/>
            <person name="Rokhsar D."/>
            <person name="Bevan M.W."/>
        </authorList>
    </citation>
    <scope>NUCLEOTIDE SEQUENCE</scope>
    <source>
        <strain evidence="1">Bd21</strain>
    </source>
</reference>
<evidence type="ECO:0000313" key="3">
    <source>
        <dbReference type="Proteomes" id="UP000008810"/>
    </source>
</evidence>
<proteinExistence type="predicted"/>
<evidence type="ECO:0000313" key="1">
    <source>
        <dbReference type="EMBL" id="PNT71590.1"/>
    </source>
</evidence>
<keyword evidence="3" id="KW-1185">Reference proteome</keyword>